<protein>
    <submittedName>
        <fullName evidence="1">Uncharacterized protein</fullName>
    </submittedName>
</protein>
<sequence>MAANLANAPEFLAVLHLRGSLGLSIWSSNLLSNAVGVGELDISHVLLESSCPVASACFSAQPLPTTLVQVRTVADHARCLLSLLDRIIDAEQSCMANPDLCVCGFVP</sequence>
<gene>
    <name evidence="1" type="ORF">TELCIR_13332</name>
</gene>
<organism evidence="1 2">
    <name type="scientific">Teladorsagia circumcincta</name>
    <name type="common">Brown stomach worm</name>
    <name type="synonym">Ostertagia circumcincta</name>
    <dbReference type="NCBI Taxonomy" id="45464"/>
    <lineage>
        <taxon>Eukaryota</taxon>
        <taxon>Metazoa</taxon>
        <taxon>Ecdysozoa</taxon>
        <taxon>Nematoda</taxon>
        <taxon>Chromadorea</taxon>
        <taxon>Rhabditida</taxon>
        <taxon>Rhabditina</taxon>
        <taxon>Rhabditomorpha</taxon>
        <taxon>Strongyloidea</taxon>
        <taxon>Trichostrongylidae</taxon>
        <taxon>Teladorsagia</taxon>
    </lineage>
</organism>
<proteinExistence type="predicted"/>
<dbReference type="AlphaFoldDB" id="A0A2G9U496"/>
<name>A0A2G9U496_TELCI</name>
<accession>A0A2G9U496</accession>
<reference evidence="1 2" key="1">
    <citation type="submission" date="2015-09" db="EMBL/GenBank/DDBJ databases">
        <title>Draft genome of the parasitic nematode Teladorsagia circumcincta isolate WARC Sus (inbred).</title>
        <authorList>
            <person name="Mitreva M."/>
        </authorList>
    </citation>
    <scope>NUCLEOTIDE SEQUENCE [LARGE SCALE GENOMIC DNA]</scope>
    <source>
        <strain evidence="1 2">S</strain>
    </source>
</reference>
<evidence type="ECO:0000313" key="2">
    <source>
        <dbReference type="Proteomes" id="UP000230423"/>
    </source>
</evidence>
<evidence type="ECO:0000313" key="1">
    <source>
        <dbReference type="EMBL" id="PIO65015.1"/>
    </source>
</evidence>
<dbReference type="Proteomes" id="UP000230423">
    <property type="component" value="Unassembled WGS sequence"/>
</dbReference>
<keyword evidence="2" id="KW-1185">Reference proteome</keyword>
<dbReference type="EMBL" id="KZ349375">
    <property type="protein sequence ID" value="PIO65015.1"/>
    <property type="molecule type" value="Genomic_DNA"/>
</dbReference>